<accession>A0A6I4TMB1</accession>
<keyword evidence="1" id="KW-0472">Membrane</keyword>
<dbReference type="EMBL" id="WTYI01000001">
    <property type="protein sequence ID" value="MXO97155.1"/>
    <property type="molecule type" value="Genomic_DNA"/>
</dbReference>
<keyword evidence="4" id="KW-1185">Reference proteome</keyword>
<dbReference type="InterPro" id="IPR028087">
    <property type="entry name" value="Tad_N"/>
</dbReference>
<gene>
    <name evidence="3" type="ORF">GRI34_12080</name>
</gene>
<keyword evidence="1" id="KW-0812">Transmembrane</keyword>
<reference evidence="3 4" key="1">
    <citation type="submission" date="2019-12" db="EMBL/GenBank/DDBJ databases">
        <title>Genomic-based taxomic classification of the family Erythrobacteraceae.</title>
        <authorList>
            <person name="Xu L."/>
        </authorList>
    </citation>
    <scope>NUCLEOTIDE SEQUENCE [LARGE SCALE GENOMIC DNA]</scope>
    <source>
        <strain evidence="3 4">JCM 12189</strain>
    </source>
</reference>
<evidence type="ECO:0000256" key="1">
    <source>
        <dbReference type="SAM" id="Phobius"/>
    </source>
</evidence>
<name>A0A6I4TMB1_9SPHN</name>
<dbReference type="RefSeq" id="WP_160596135.1">
    <property type="nucleotide sequence ID" value="NZ_WTYI01000001.1"/>
</dbReference>
<evidence type="ECO:0000313" key="3">
    <source>
        <dbReference type="EMBL" id="MXO97155.1"/>
    </source>
</evidence>
<dbReference type="Proteomes" id="UP000432727">
    <property type="component" value="Unassembled WGS sequence"/>
</dbReference>
<feature type="domain" description="Putative Flp pilus-assembly TadG-like N-terminal" evidence="2">
    <location>
        <begin position="17"/>
        <end position="63"/>
    </location>
</feature>
<feature type="transmembrane region" description="Helical" evidence="1">
    <location>
        <begin position="20"/>
        <end position="41"/>
    </location>
</feature>
<dbReference type="Pfam" id="PF13400">
    <property type="entry name" value="Tad"/>
    <property type="match status" value="1"/>
</dbReference>
<organism evidence="3 4">
    <name type="scientific">Qipengyuania aquimaris</name>
    <dbReference type="NCBI Taxonomy" id="255984"/>
    <lineage>
        <taxon>Bacteria</taxon>
        <taxon>Pseudomonadati</taxon>
        <taxon>Pseudomonadota</taxon>
        <taxon>Alphaproteobacteria</taxon>
        <taxon>Sphingomonadales</taxon>
        <taxon>Erythrobacteraceae</taxon>
        <taxon>Qipengyuania</taxon>
    </lineage>
</organism>
<dbReference type="AlphaFoldDB" id="A0A6I4TMB1"/>
<sequence length="520" mass="54412">MVSARNLINRFRKDERGAVAATYALAIIPLVAMAGVGMDYARLMGMDSELQNGADQAALAAATQLDGKSGACSRAATAAVSLVSNLSLLASGNSAVTVPSETTCDATGQVRFYRDKAKTQPANSDATARYVEVDVNAKTVDYALLPVTGLISGDTLDATAFAGLGSAICRVPPLMMCSPDATQPFDAAGKRGMGVQMTGQGGNSWAPGDFGFLEVGQGQLSDLVDALALDIGALKCAPIDGGTDPETGNAQILFSAINTRFDIGDGNGGQLSVCSTGACPPARNVVKDVVKQTSATNPNSCRLNNNAWELPAVGRRFRPGTGTGTEPRTASFDEDGIIDAIGLSRDLCHYNSYGVNCSSQNGGLSNRFGSKQWAIAEYFTKNHGTGIPATLPGGVNATRYQVYRWEIDNNVIPHDIAAGSGRQYGRPICLPGTSTIDRRVLTIAVVKNCAAIRGGSTAVEVDEWVDMFLVEPIVDDSTEVANGRIRDGVYMEVIREAAVGGGAGNPTPQAIRKDVPYLIE</sequence>
<evidence type="ECO:0000259" key="2">
    <source>
        <dbReference type="Pfam" id="PF13400"/>
    </source>
</evidence>
<evidence type="ECO:0000313" key="4">
    <source>
        <dbReference type="Proteomes" id="UP000432727"/>
    </source>
</evidence>
<proteinExistence type="predicted"/>
<keyword evidence="1" id="KW-1133">Transmembrane helix</keyword>
<protein>
    <submittedName>
        <fullName evidence="3">Pilus assembly protein</fullName>
    </submittedName>
</protein>
<dbReference type="OrthoDB" id="8014659at2"/>
<comment type="caution">
    <text evidence="3">The sequence shown here is derived from an EMBL/GenBank/DDBJ whole genome shotgun (WGS) entry which is preliminary data.</text>
</comment>